<evidence type="ECO:0000256" key="5">
    <source>
        <dbReference type="ARBA" id="ARBA00023145"/>
    </source>
</evidence>
<dbReference type="EMBL" id="LATL02000309">
    <property type="protein sequence ID" value="KKD36908.1"/>
    <property type="molecule type" value="Genomic_DNA"/>
</dbReference>
<evidence type="ECO:0000313" key="11">
    <source>
        <dbReference type="Proteomes" id="UP000033607"/>
    </source>
</evidence>
<dbReference type="InterPro" id="IPR009010">
    <property type="entry name" value="Asp_de-COase-like_dom_sf"/>
</dbReference>
<keyword evidence="6 9" id="KW-0456">Lyase</keyword>
<dbReference type="GO" id="GO:0004068">
    <property type="term" value="F:aspartate 1-decarboxylase activity"/>
    <property type="evidence" value="ECO:0007669"/>
    <property type="project" value="UniProtKB-UniRule"/>
</dbReference>
<keyword evidence="3 9" id="KW-0210">Decarboxylase</keyword>
<evidence type="ECO:0000256" key="1">
    <source>
        <dbReference type="ARBA" id="ARBA00022490"/>
    </source>
</evidence>
<dbReference type="EC" id="4.1.1.11" evidence="9"/>
<dbReference type="AlphaFoldDB" id="A0A0F5YDS0"/>
<comment type="subunit">
    <text evidence="9">Heterooctamer of four alpha and four beta subunits.</text>
</comment>
<comment type="pathway">
    <text evidence="9">Cofactor biosynthesis; (R)-pantothenate biosynthesis; beta-alanine from L-aspartate: step 1/1.</text>
</comment>
<dbReference type="RefSeq" id="WP_046279800.1">
    <property type="nucleotide sequence ID" value="NZ_LATL02000309.1"/>
</dbReference>
<keyword evidence="2 9" id="KW-0566">Pantothenate biosynthesis</keyword>
<evidence type="ECO:0000256" key="7">
    <source>
        <dbReference type="ARBA" id="ARBA00023270"/>
    </source>
</evidence>
<dbReference type="InterPro" id="IPR003190">
    <property type="entry name" value="Asp_decarbox"/>
</dbReference>
<dbReference type="OrthoDB" id="9803983at2"/>
<keyword evidence="5 9" id="KW-0865">Zymogen</keyword>
<comment type="caution">
    <text evidence="10">The sequence shown here is derived from an EMBL/GenBank/DDBJ whole genome shotgun (WGS) entry which is preliminary data.</text>
</comment>
<evidence type="ECO:0000256" key="6">
    <source>
        <dbReference type="ARBA" id="ARBA00023239"/>
    </source>
</evidence>
<comment type="function">
    <text evidence="9">Catalyzes the pyruvoyl-dependent decarboxylation of aspartate to produce beta-alanine.</text>
</comment>
<evidence type="ECO:0000256" key="3">
    <source>
        <dbReference type="ARBA" id="ARBA00022793"/>
    </source>
</evidence>
<evidence type="ECO:0000256" key="9">
    <source>
        <dbReference type="HAMAP-Rule" id="MF_00446"/>
    </source>
</evidence>
<evidence type="ECO:0000256" key="8">
    <source>
        <dbReference type="ARBA" id="ARBA00023317"/>
    </source>
</evidence>
<keyword evidence="8 9" id="KW-0670">Pyruvate</keyword>
<dbReference type="SUPFAM" id="SSF50692">
    <property type="entry name" value="ADC-like"/>
    <property type="match status" value="1"/>
</dbReference>
<organism evidence="10 11">
    <name type="scientific">Limnoraphis robusta CS-951</name>
    <dbReference type="NCBI Taxonomy" id="1637645"/>
    <lineage>
        <taxon>Bacteria</taxon>
        <taxon>Bacillati</taxon>
        <taxon>Cyanobacteriota</taxon>
        <taxon>Cyanophyceae</taxon>
        <taxon>Oscillatoriophycideae</taxon>
        <taxon>Oscillatoriales</taxon>
        <taxon>Sirenicapillariaceae</taxon>
        <taxon>Limnoraphis</taxon>
    </lineage>
</organism>
<feature type="active site" description="Schiff-base intermediate with substrate; via pyruvic acid" evidence="9">
    <location>
        <position position="26"/>
    </location>
</feature>
<dbReference type="PATRIC" id="fig|1637645.4.peg.6084"/>
<feature type="chain" id="PRO_5023280959" description="Aspartate 1-decarboxylase alpha chain" evidence="9">
    <location>
        <begin position="26"/>
        <end position="156"/>
    </location>
</feature>
<sequence length="156" mass="17161">MGIIKLMHAKLHRVKVTEAKRDYVGSVTIDSDLLEKVGMLPLEEVEIVNVNNGNRWSTYVLPGEAGSGMVCPNGGGALLCQKGDLLIIWANEQCDRSEILKNGHEAKIVVADENNHCQELLYQTLTPNQGSVEFHSLPGIPEGQTSEYLEKMMGNK</sequence>
<feature type="chain" id="PRO_5023280960" description="Aspartate 1-decarboxylase beta chain" evidence="9">
    <location>
        <begin position="1"/>
        <end position="25"/>
    </location>
</feature>
<keyword evidence="7 9" id="KW-0704">Schiff base</keyword>
<dbReference type="CDD" id="cd06919">
    <property type="entry name" value="Asp_decarbox"/>
    <property type="match status" value="1"/>
</dbReference>
<comment type="similarity">
    <text evidence="9">Belongs to the PanD family.</text>
</comment>
<evidence type="ECO:0000256" key="4">
    <source>
        <dbReference type="ARBA" id="ARBA00022813"/>
    </source>
</evidence>
<keyword evidence="1 9" id="KW-0963">Cytoplasm</keyword>
<feature type="binding site" evidence="9">
    <location>
        <position position="58"/>
    </location>
    <ligand>
        <name>substrate</name>
    </ligand>
</feature>
<reference evidence="10 11" key="1">
    <citation type="submission" date="2015-06" db="EMBL/GenBank/DDBJ databases">
        <title>Draft genome assembly of filamentous brackish cyanobacterium Limnoraphis robusta strain CS-951.</title>
        <authorList>
            <person name="Willis A."/>
            <person name="Parks M."/>
            <person name="Burford M.A."/>
        </authorList>
    </citation>
    <scope>NUCLEOTIDE SEQUENCE [LARGE SCALE GENOMIC DNA]</scope>
    <source>
        <strain evidence="10 11">CS-951</strain>
    </source>
</reference>
<dbReference type="GO" id="GO:0015940">
    <property type="term" value="P:pantothenate biosynthetic process"/>
    <property type="evidence" value="ECO:0007669"/>
    <property type="project" value="UniProtKB-UniRule"/>
</dbReference>
<evidence type="ECO:0000313" key="10">
    <source>
        <dbReference type="EMBL" id="KKD36908.1"/>
    </source>
</evidence>
<name>A0A0F5YDS0_9CYAN</name>
<dbReference type="Gene3D" id="2.40.40.20">
    <property type="match status" value="1"/>
</dbReference>
<dbReference type="PANTHER" id="PTHR21012">
    <property type="entry name" value="ASPARTATE 1-DECARBOXYLASE"/>
    <property type="match status" value="1"/>
</dbReference>
<protein>
    <recommendedName>
        <fullName evidence="9">Aspartate 1-decarboxylase</fullName>
        <ecNumber evidence="9">4.1.1.11</ecNumber>
    </recommendedName>
    <alternativeName>
        <fullName evidence="9">Aspartate alpha-decarboxylase</fullName>
    </alternativeName>
    <component>
        <recommendedName>
            <fullName evidence="9">Aspartate 1-decarboxylase beta chain</fullName>
        </recommendedName>
    </component>
    <component>
        <recommendedName>
            <fullName evidence="9">Aspartate 1-decarboxylase alpha chain</fullName>
        </recommendedName>
    </component>
</protein>
<accession>A0A0F5YDS0</accession>
<proteinExistence type="inferred from homology"/>
<comment type="catalytic activity">
    <reaction evidence="9">
        <text>L-aspartate + H(+) = beta-alanine + CO2</text>
        <dbReference type="Rhea" id="RHEA:19497"/>
        <dbReference type="ChEBI" id="CHEBI:15378"/>
        <dbReference type="ChEBI" id="CHEBI:16526"/>
        <dbReference type="ChEBI" id="CHEBI:29991"/>
        <dbReference type="ChEBI" id="CHEBI:57966"/>
        <dbReference type="EC" id="4.1.1.11"/>
    </reaction>
</comment>
<comment type="caution">
    <text evidence="9">Lacks conserved residue(s) required for the propagation of feature annotation.</text>
</comment>
<gene>
    <name evidence="9" type="primary">panD</name>
    <name evidence="10" type="ORF">WN50_17190</name>
</gene>
<dbReference type="GO" id="GO:0006523">
    <property type="term" value="P:alanine biosynthetic process"/>
    <property type="evidence" value="ECO:0007669"/>
    <property type="project" value="InterPro"/>
</dbReference>
<dbReference type="PANTHER" id="PTHR21012:SF0">
    <property type="entry name" value="ASPARTATE 1-DECARBOXYLASE"/>
    <property type="match status" value="1"/>
</dbReference>
<keyword evidence="4 9" id="KW-0068">Autocatalytic cleavage</keyword>
<dbReference type="HAMAP" id="MF_00446">
    <property type="entry name" value="PanD"/>
    <property type="match status" value="1"/>
</dbReference>
<feature type="modified residue" description="Pyruvic acid (Ser)" evidence="9">
    <location>
        <position position="26"/>
    </location>
</feature>
<comment type="cofactor">
    <cofactor evidence="9">
        <name>pyruvate</name>
        <dbReference type="ChEBI" id="CHEBI:15361"/>
    </cofactor>
    <text evidence="9">Binds 1 pyruvoyl group covalently per subunit.</text>
</comment>
<comment type="PTM">
    <text evidence="9">Is synthesized initially as an inactive proenzyme, which is activated by self-cleavage at a specific serine bond to produce a beta-subunit with a hydroxyl group at its C-terminus and an alpha-subunit with a pyruvoyl group at its N-terminus.</text>
</comment>
<dbReference type="UniPathway" id="UPA00028">
    <property type="reaction ID" value="UER00002"/>
</dbReference>
<dbReference type="GO" id="GO:0005829">
    <property type="term" value="C:cytosol"/>
    <property type="evidence" value="ECO:0007669"/>
    <property type="project" value="TreeGrafter"/>
</dbReference>
<feature type="active site" description="Proton donor" evidence="9">
    <location>
        <position position="59"/>
    </location>
</feature>
<comment type="subcellular location">
    <subcellularLocation>
        <location evidence="9">Cytoplasm</location>
    </subcellularLocation>
</comment>
<dbReference type="Pfam" id="PF02261">
    <property type="entry name" value="Asp_decarbox"/>
    <property type="match status" value="1"/>
</dbReference>
<dbReference type="Proteomes" id="UP000033607">
    <property type="component" value="Unassembled WGS sequence"/>
</dbReference>
<evidence type="ECO:0000256" key="2">
    <source>
        <dbReference type="ARBA" id="ARBA00022655"/>
    </source>
</evidence>
<dbReference type="NCBIfam" id="TIGR00223">
    <property type="entry name" value="panD"/>
    <property type="match status" value="1"/>
</dbReference>